<keyword evidence="3" id="KW-1185">Reference proteome</keyword>
<evidence type="ECO:0000256" key="1">
    <source>
        <dbReference type="SAM" id="MobiDB-lite"/>
    </source>
</evidence>
<proteinExistence type="predicted"/>
<feature type="compositionally biased region" description="Polar residues" evidence="1">
    <location>
        <begin position="1"/>
        <end position="13"/>
    </location>
</feature>
<feature type="region of interest" description="Disordered" evidence="1">
    <location>
        <begin position="1"/>
        <end position="23"/>
    </location>
</feature>
<name>A0ABU6W417_9FABA</name>
<evidence type="ECO:0000313" key="3">
    <source>
        <dbReference type="Proteomes" id="UP001341840"/>
    </source>
</evidence>
<organism evidence="2 3">
    <name type="scientific">Stylosanthes scabra</name>
    <dbReference type="NCBI Taxonomy" id="79078"/>
    <lineage>
        <taxon>Eukaryota</taxon>
        <taxon>Viridiplantae</taxon>
        <taxon>Streptophyta</taxon>
        <taxon>Embryophyta</taxon>
        <taxon>Tracheophyta</taxon>
        <taxon>Spermatophyta</taxon>
        <taxon>Magnoliopsida</taxon>
        <taxon>eudicotyledons</taxon>
        <taxon>Gunneridae</taxon>
        <taxon>Pentapetalae</taxon>
        <taxon>rosids</taxon>
        <taxon>fabids</taxon>
        <taxon>Fabales</taxon>
        <taxon>Fabaceae</taxon>
        <taxon>Papilionoideae</taxon>
        <taxon>50 kb inversion clade</taxon>
        <taxon>dalbergioids sensu lato</taxon>
        <taxon>Dalbergieae</taxon>
        <taxon>Pterocarpus clade</taxon>
        <taxon>Stylosanthes</taxon>
    </lineage>
</organism>
<sequence>MDSIRSAENQGSNPHEETLQNLKKLVISSEKEMKMEIEEFEGEDCKTPTLSGNMIPSPLKCPPPKKPSTPPPSASKRGTNEGVTPEEIEEFFKTANKPLVRVNNEGQSI</sequence>
<feature type="compositionally biased region" description="Pro residues" evidence="1">
    <location>
        <begin position="59"/>
        <end position="73"/>
    </location>
</feature>
<reference evidence="2 3" key="1">
    <citation type="journal article" date="2023" name="Plants (Basel)">
        <title>Bridging the Gap: Combining Genomics and Transcriptomics Approaches to Understand Stylosanthes scabra, an Orphan Legume from the Brazilian Caatinga.</title>
        <authorList>
            <person name="Ferreira-Neto J.R.C."/>
            <person name="da Silva M.D."/>
            <person name="Binneck E."/>
            <person name="de Melo N.F."/>
            <person name="da Silva R.H."/>
            <person name="de Melo A.L.T.M."/>
            <person name="Pandolfi V."/>
            <person name="Bustamante F.O."/>
            <person name="Brasileiro-Vidal A.C."/>
            <person name="Benko-Iseppon A.M."/>
        </authorList>
    </citation>
    <scope>NUCLEOTIDE SEQUENCE [LARGE SCALE GENOMIC DNA]</scope>
    <source>
        <tissue evidence="2">Leaves</tissue>
    </source>
</reference>
<dbReference type="EMBL" id="JASCZI010181272">
    <property type="protein sequence ID" value="MED6180646.1"/>
    <property type="molecule type" value="Genomic_DNA"/>
</dbReference>
<comment type="caution">
    <text evidence="2">The sequence shown here is derived from an EMBL/GenBank/DDBJ whole genome shotgun (WGS) entry which is preliminary data.</text>
</comment>
<feature type="region of interest" description="Disordered" evidence="1">
    <location>
        <begin position="44"/>
        <end position="83"/>
    </location>
</feature>
<accession>A0ABU6W417</accession>
<evidence type="ECO:0000313" key="2">
    <source>
        <dbReference type="EMBL" id="MED6180646.1"/>
    </source>
</evidence>
<protein>
    <submittedName>
        <fullName evidence="2">Uncharacterized protein</fullName>
    </submittedName>
</protein>
<gene>
    <name evidence="2" type="ORF">PIB30_011952</name>
</gene>
<dbReference type="Proteomes" id="UP001341840">
    <property type="component" value="Unassembled WGS sequence"/>
</dbReference>